<evidence type="ECO:0000256" key="1">
    <source>
        <dbReference type="ARBA" id="ARBA00022618"/>
    </source>
</evidence>
<comment type="caution">
    <text evidence="5">The sequence shown here is derived from an EMBL/GenBank/DDBJ whole genome shotgun (WGS) entry which is preliminary data.</text>
</comment>
<accession>A0ABD3QDJ0</accession>
<gene>
    <name evidence="5" type="ORF">ACHAWO_011145</name>
</gene>
<proteinExistence type="predicted"/>
<reference evidence="5 6" key="1">
    <citation type="submission" date="2024-10" db="EMBL/GenBank/DDBJ databases">
        <title>Updated reference genomes for cyclostephanoid diatoms.</title>
        <authorList>
            <person name="Roberts W.R."/>
            <person name="Alverson A.J."/>
        </authorList>
    </citation>
    <scope>NUCLEOTIDE SEQUENCE [LARGE SCALE GENOMIC DNA]</scope>
    <source>
        <strain evidence="5 6">AJA010-31</strain>
    </source>
</reference>
<sequence length="1040" mass="114594">MKQPHDEFKPAKLAPPRPPGPARSRSRRKDKPREDTSISQPQQHTVSETKIQTIFTKESRQRLINRHNNSSDNLSSSQNSDTSQMASLVFTDYDEVFDEIDALNPHEHEGGDLIDTSSRSAPGVFYQSTSTTHSSFGHSQASLQASLAASARSGLGPFSTYSSLSHSASTHHYVPTDYDTLMSKTKDGSLAEILQGYDEKPADKSVVVAMKKDPLKLSNIVEMHESASSNLDEEALENLRSSITLEDDRKRDSVVGGKEISDMSLEEQADLLQRSARSLFKDEEQHEIKILSSVDWSSLNKSCKCAKNAFRDSDYSGQMVVKNMFLKNLNALIAQCNLYVSMNDDGGGDADVEKIAQLTTDTKRALRFGMSSLSPPREDDSEAPAELSVSGGSKPKLGKDFRDDVERYRSGRRFRQELQDAAVKSEAEEEEHSRLGLHLPLVDIILGTKPRVSTGHLSASIQKDQYTIQILAARMLCNIVTDNPMAAEIVLMDVPFGPNNEESDRRMSMPYNGDPLMNNDIVLCFSDLITATAKLGSSTDPEREALAAVAAALHNLLASLETRDSLIELDNELKRREHVKSKRARAVRSRRSSSFMGGNNSDDDLSMTKPLDAGFDAVYNRQLMNALLRNILPAHQVMMEARSMSVGGTANRPKFQAPKSANDQVHSFGDTSDSATEWISLIIERMASRGLLPQMFQSAGGIRGKSVTPEQVVLTSCIRQAVDDYHSARGPMGETGEFGRRRLSIAAKSAGVTTLSRPHPLWGRVNEEFGGGNGAVSPLSGVKTGTTKSAQKPTIFNSSVVPNLLFLANEVERMYTHTKELDSNPSEVLYDGEISCTLRVIEDIRDILGQCMGRHDTNPSEKSKLCTLSEARSVLGRETSIITHCLCDLANLLDSALARNTGKNARDLYLSAKEQHSAIVSVRLIANMVYQCRYNQDILRIIPIPSTKQLSTITAERRVGIHVVLSTTSLAPTCLSLREWCIVAIRNAVENNEANAEAVRLLEAQNTLGDTPELRRMGMKVNMDAKGKVRVQKRDGFDRC</sequence>
<dbReference type="GO" id="GO:0051301">
    <property type="term" value="P:cell division"/>
    <property type="evidence" value="ECO:0007669"/>
    <property type="project" value="UniProtKB-KW"/>
</dbReference>
<evidence type="ECO:0000259" key="4">
    <source>
        <dbReference type="Pfam" id="PF09759"/>
    </source>
</evidence>
<feature type="region of interest" description="Disordered" evidence="3">
    <location>
        <begin position="1"/>
        <end position="57"/>
    </location>
</feature>
<dbReference type="PANTHER" id="PTHR13255:SF0">
    <property type="entry name" value="ATAXIN-10"/>
    <property type="match status" value="1"/>
</dbReference>
<keyword evidence="6" id="KW-1185">Reference proteome</keyword>
<feature type="compositionally biased region" description="Basic and acidic residues" evidence="3">
    <location>
        <begin position="1"/>
        <end position="10"/>
    </location>
</feature>
<keyword evidence="1" id="KW-0132">Cell division</keyword>
<evidence type="ECO:0000256" key="2">
    <source>
        <dbReference type="ARBA" id="ARBA00023306"/>
    </source>
</evidence>
<dbReference type="Proteomes" id="UP001530400">
    <property type="component" value="Unassembled WGS sequence"/>
</dbReference>
<dbReference type="AlphaFoldDB" id="A0ABD3QDJ0"/>
<evidence type="ECO:0000313" key="5">
    <source>
        <dbReference type="EMBL" id="KAL3798470.1"/>
    </source>
</evidence>
<feature type="domain" description="Ataxin-10" evidence="4">
    <location>
        <begin position="959"/>
        <end position="1031"/>
    </location>
</feature>
<dbReference type="EMBL" id="JALLPJ020000216">
    <property type="protein sequence ID" value="KAL3798470.1"/>
    <property type="molecule type" value="Genomic_DNA"/>
</dbReference>
<protein>
    <recommendedName>
        <fullName evidence="4">Ataxin-10 domain-containing protein</fullName>
    </recommendedName>
</protein>
<name>A0ABD3QDJ0_9STRA</name>
<feature type="region of interest" description="Disordered" evidence="3">
    <location>
        <begin position="580"/>
        <end position="603"/>
    </location>
</feature>
<organism evidence="5 6">
    <name type="scientific">Cyclotella atomus</name>
    <dbReference type="NCBI Taxonomy" id="382360"/>
    <lineage>
        <taxon>Eukaryota</taxon>
        <taxon>Sar</taxon>
        <taxon>Stramenopiles</taxon>
        <taxon>Ochrophyta</taxon>
        <taxon>Bacillariophyta</taxon>
        <taxon>Coscinodiscophyceae</taxon>
        <taxon>Thalassiosirophycidae</taxon>
        <taxon>Stephanodiscales</taxon>
        <taxon>Stephanodiscaceae</taxon>
        <taxon>Cyclotella</taxon>
    </lineage>
</organism>
<dbReference type="PANTHER" id="PTHR13255">
    <property type="entry name" value="ATAXIN-10"/>
    <property type="match status" value="1"/>
</dbReference>
<dbReference type="Pfam" id="PF09759">
    <property type="entry name" value="Atx10homo_assoc"/>
    <property type="match status" value="1"/>
</dbReference>
<evidence type="ECO:0000313" key="6">
    <source>
        <dbReference type="Proteomes" id="UP001530400"/>
    </source>
</evidence>
<dbReference type="InterPro" id="IPR051374">
    <property type="entry name" value="Ataxin-10/CTR86_families"/>
</dbReference>
<dbReference type="InterPro" id="IPR019156">
    <property type="entry name" value="Ataxin-10_domain"/>
</dbReference>
<evidence type="ECO:0000256" key="3">
    <source>
        <dbReference type="SAM" id="MobiDB-lite"/>
    </source>
</evidence>
<feature type="compositionally biased region" description="Basic residues" evidence="3">
    <location>
        <begin position="580"/>
        <end position="591"/>
    </location>
</feature>
<keyword evidence="2" id="KW-0131">Cell cycle</keyword>
<feature type="compositionally biased region" description="Polar residues" evidence="3">
    <location>
        <begin position="37"/>
        <end position="56"/>
    </location>
</feature>
<feature type="region of interest" description="Disordered" evidence="3">
    <location>
        <begin position="369"/>
        <end position="396"/>
    </location>
</feature>